<gene>
    <name evidence="3 5" type="primary">glpE</name>
    <name evidence="5" type="ORF">HC757_16215</name>
</gene>
<dbReference type="SUPFAM" id="SSF52821">
    <property type="entry name" value="Rhodanese/Cell cycle control phosphatase"/>
    <property type="match status" value="1"/>
</dbReference>
<feature type="domain" description="Rhodanese" evidence="4">
    <location>
        <begin position="18"/>
        <end position="102"/>
    </location>
</feature>
<comment type="catalytic activity">
    <reaction evidence="3">
        <text>thiosulfate + [thioredoxin]-dithiol = [thioredoxin]-disulfide + hydrogen sulfide + sulfite + 2 H(+)</text>
        <dbReference type="Rhea" id="RHEA:83859"/>
        <dbReference type="Rhea" id="RHEA-COMP:10698"/>
        <dbReference type="Rhea" id="RHEA-COMP:10700"/>
        <dbReference type="ChEBI" id="CHEBI:15378"/>
        <dbReference type="ChEBI" id="CHEBI:17359"/>
        <dbReference type="ChEBI" id="CHEBI:29919"/>
        <dbReference type="ChEBI" id="CHEBI:29950"/>
        <dbReference type="ChEBI" id="CHEBI:33542"/>
        <dbReference type="ChEBI" id="CHEBI:50058"/>
    </reaction>
</comment>
<reference evidence="5" key="1">
    <citation type="submission" date="2020-04" db="EMBL/GenBank/DDBJ databases">
        <title>Description of Shewanella salipaludis sp. nov., isolated from a salt marsh.</title>
        <authorList>
            <person name="Park S."/>
            <person name="Yoon J.-H."/>
        </authorList>
    </citation>
    <scope>NUCLEOTIDE SEQUENCE</scope>
    <source>
        <strain evidence="5">SHSM-M6</strain>
    </source>
</reference>
<dbReference type="PROSITE" id="PS50206">
    <property type="entry name" value="RHODANESE_3"/>
    <property type="match status" value="1"/>
</dbReference>
<evidence type="ECO:0000313" key="5">
    <source>
        <dbReference type="EMBL" id="NMH66702.1"/>
    </source>
</evidence>
<protein>
    <recommendedName>
        <fullName evidence="3">Thiosulfate sulfurtransferase GlpE</fullName>
        <ecNumber evidence="3">2.8.1.1</ecNumber>
    </recommendedName>
</protein>
<dbReference type="Pfam" id="PF00581">
    <property type="entry name" value="Rhodanese"/>
    <property type="match status" value="1"/>
</dbReference>
<feature type="active site" description="Cysteine persulfide intermediate" evidence="3">
    <location>
        <position position="66"/>
    </location>
</feature>
<dbReference type="RefSeq" id="WP_169565433.1">
    <property type="nucleotide sequence ID" value="NZ_JAAXYH010000015.1"/>
</dbReference>
<proteinExistence type="inferred from homology"/>
<dbReference type="Gene3D" id="3.40.250.10">
    <property type="entry name" value="Rhodanese-like domain"/>
    <property type="match status" value="1"/>
</dbReference>
<dbReference type="HAMAP" id="MF_01009">
    <property type="entry name" value="Thiosulf_sulfurtr"/>
    <property type="match status" value="1"/>
</dbReference>
<comment type="subcellular location">
    <subcellularLocation>
        <location evidence="3">Cytoplasm</location>
    </subcellularLocation>
</comment>
<comment type="catalytic activity">
    <reaction evidence="3">
        <text>thiosulfate + hydrogen cyanide = thiocyanate + sulfite + 2 H(+)</text>
        <dbReference type="Rhea" id="RHEA:16881"/>
        <dbReference type="ChEBI" id="CHEBI:15378"/>
        <dbReference type="ChEBI" id="CHEBI:17359"/>
        <dbReference type="ChEBI" id="CHEBI:18022"/>
        <dbReference type="ChEBI" id="CHEBI:18407"/>
        <dbReference type="ChEBI" id="CHEBI:33542"/>
        <dbReference type="EC" id="2.8.1.1"/>
    </reaction>
</comment>
<dbReference type="CDD" id="cd01444">
    <property type="entry name" value="GlpE_ST"/>
    <property type="match status" value="1"/>
</dbReference>
<dbReference type="GO" id="GO:0005737">
    <property type="term" value="C:cytoplasm"/>
    <property type="evidence" value="ECO:0007669"/>
    <property type="project" value="UniProtKB-SubCell"/>
</dbReference>
<evidence type="ECO:0000313" key="6">
    <source>
        <dbReference type="Proteomes" id="UP000737113"/>
    </source>
</evidence>
<comment type="caution">
    <text evidence="5">The sequence shown here is derived from an EMBL/GenBank/DDBJ whole genome shotgun (WGS) entry which is preliminary data.</text>
</comment>
<dbReference type="InterPro" id="IPR001763">
    <property type="entry name" value="Rhodanese-like_dom"/>
</dbReference>
<keyword evidence="6" id="KW-1185">Reference proteome</keyword>
<dbReference type="SMART" id="SM00450">
    <property type="entry name" value="RHOD"/>
    <property type="match status" value="1"/>
</dbReference>
<dbReference type="EMBL" id="JAAXYH010000015">
    <property type="protein sequence ID" value="NMH66702.1"/>
    <property type="molecule type" value="Genomic_DNA"/>
</dbReference>
<dbReference type="InterPro" id="IPR050229">
    <property type="entry name" value="GlpE_sulfurtransferase"/>
</dbReference>
<evidence type="ECO:0000256" key="1">
    <source>
        <dbReference type="ARBA" id="ARBA00022490"/>
    </source>
</evidence>
<sequence>MSAFTHLSINQLIQMHESQPELQIVDIRDPASFEAGHIQGATHLNNENLAHFIADADMDKPLVVVCYHGMSSQNAAQYLHEQGFDQVYSLDGGYSAWHEAHA</sequence>
<dbReference type="InterPro" id="IPR023695">
    <property type="entry name" value="Thiosulf_sulfurTrfase"/>
</dbReference>
<dbReference type="GO" id="GO:0004792">
    <property type="term" value="F:thiosulfate-cyanide sulfurtransferase activity"/>
    <property type="evidence" value="ECO:0007669"/>
    <property type="project" value="UniProtKB-UniRule"/>
</dbReference>
<comment type="function">
    <text evidence="3">Transferase that catalyzes the transfer of sulfur from thiosulfate to thiophilic acceptors such as cyanide or dithiols. May function in a CysM-independent thiosulfate assimilation pathway by catalyzing the conversion of thiosulfate to sulfite, which can then be used for L-cysteine biosynthesis.</text>
</comment>
<organism evidence="5 6">
    <name type="scientific">Shewanella salipaludis</name>
    <dbReference type="NCBI Taxonomy" id="2723052"/>
    <lineage>
        <taxon>Bacteria</taxon>
        <taxon>Pseudomonadati</taxon>
        <taxon>Pseudomonadota</taxon>
        <taxon>Gammaproteobacteria</taxon>
        <taxon>Alteromonadales</taxon>
        <taxon>Shewanellaceae</taxon>
        <taxon>Shewanella</taxon>
    </lineage>
</organism>
<keyword evidence="1 3" id="KW-0963">Cytoplasm</keyword>
<keyword evidence="2 3" id="KW-0808">Transferase</keyword>
<evidence type="ECO:0000259" key="4">
    <source>
        <dbReference type="PROSITE" id="PS50206"/>
    </source>
</evidence>
<dbReference type="InterPro" id="IPR036873">
    <property type="entry name" value="Rhodanese-like_dom_sf"/>
</dbReference>
<dbReference type="EC" id="2.8.1.1" evidence="3"/>
<dbReference type="PANTHER" id="PTHR43031">
    <property type="entry name" value="FAD-DEPENDENT OXIDOREDUCTASE"/>
    <property type="match status" value="1"/>
</dbReference>
<evidence type="ECO:0000256" key="2">
    <source>
        <dbReference type="ARBA" id="ARBA00022679"/>
    </source>
</evidence>
<evidence type="ECO:0000256" key="3">
    <source>
        <dbReference type="HAMAP-Rule" id="MF_01009"/>
    </source>
</evidence>
<dbReference type="PANTHER" id="PTHR43031:SF6">
    <property type="entry name" value="THIOSULFATE SULFURTRANSFERASE GLPE"/>
    <property type="match status" value="1"/>
</dbReference>
<dbReference type="AlphaFoldDB" id="A0A972FW48"/>
<dbReference type="Proteomes" id="UP000737113">
    <property type="component" value="Unassembled WGS sequence"/>
</dbReference>
<comment type="similarity">
    <text evidence="3">Belongs to the GlpE family.</text>
</comment>
<name>A0A972FW48_9GAMM</name>
<dbReference type="NCBIfam" id="NF001195">
    <property type="entry name" value="PRK00162.1"/>
    <property type="match status" value="1"/>
</dbReference>
<accession>A0A972FW48</accession>